<dbReference type="InterPro" id="IPR036866">
    <property type="entry name" value="RibonucZ/Hydroxyglut_hydro"/>
</dbReference>
<feature type="region of interest" description="Disordered" evidence="1">
    <location>
        <begin position="556"/>
        <end position="576"/>
    </location>
</feature>
<dbReference type="PANTHER" id="PTHR30619">
    <property type="entry name" value="DNA INTERNALIZATION/COMPETENCE PROTEIN COMEC/REC2"/>
    <property type="match status" value="1"/>
</dbReference>
<name>A0A1C0YJE3_9BACL</name>
<evidence type="ECO:0000259" key="2">
    <source>
        <dbReference type="PROSITE" id="PS51272"/>
    </source>
</evidence>
<dbReference type="Pfam" id="PF05901">
    <property type="entry name" value="Excalibur"/>
    <property type="match status" value="2"/>
</dbReference>
<keyword evidence="4" id="KW-1185">Reference proteome</keyword>
<dbReference type="PANTHER" id="PTHR30619:SF7">
    <property type="entry name" value="BETA-LACTAMASE DOMAIN PROTEIN"/>
    <property type="match status" value="1"/>
</dbReference>
<protein>
    <recommendedName>
        <fullName evidence="2">SLH domain-containing protein</fullName>
    </recommendedName>
</protein>
<feature type="region of interest" description="Disordered" evidence="1">
    <location>
        <begin position="496"/>
        <end position="529"/>
    </location>
</feature>
<sequence length="576" mass="61448">MGALLWSLSMPATNAMSYSDVPKTHSNYYDILYLEEHDVIVDRASYGMQDIVTREEVAVMVAKAIGLDGSKPVDTKFKDVKKNNSNSGYIQAAVDAGIINGYTDNTFRSTTNVTRGHMAAFISRAFTLPTGTKTFKDVAKNNTAYAAVSQLAAANITTGYEDGTFKPQNNLTRAHISAFLARAMRYEAQTHTMEAHFIDVGQGDATLLQLATGENVLIDAGTDAAGETVVAYLQKQNVQTLDYVIATHPDADHIGGMVDVLKAFDVKHFVDSGKVHTTNTYKNMLQAVDAEGATFTVPNAGDMLIEHTDVHSYVQVLYANESAKETNDASLVVKGGFCSEDVLLMGDASADVEAQLVKQANVEADIVKLGHHGSNTSSSLSFLQAVKPNTAIISYGEGNSYGHPHKEVVANVHKVGASMYETAKQGHIVATIQCGSHTVDQQASTPVVPTPVVPTPTPAPVVPTSFANCTELRKVYPDGVKEGHVAYAAKLDGDSDGWACETTDSNDKPAPAPVPTPAPKPQPTGDVNSGSYVVPGAATSFKNCTAMREVYPKGVKTGHPAYAKKHDRDGDGWACE</sequence>
<proteinExistence type="predicted"/>
<dbReference type="AlphaFoldDB" id="A0A1C0YJE3"/>
<dbReference type="PROSITE" id="PS51272">
    <property type="entry name" value="SLH"/>
    <property type="match status" value="2"/>
</dbReference>
<dbReference type="SUPFAM" id="SSF56281">
    <property type="entry name" value="Metallo-hydrolase/oxidoreductase"/>
    <property type="match status" value="1"/>
</dbReference>
<dbReference type="Pfam" id="PF00395">
    <property type="entry name" value="SLH"/>
    <property type="match status" value="2"/>
</dbReference>
<feature type="compositionally biased region" description="Basic and acidic residues" evidence="1">
    <location>
        <begin position="564"/>
        <end position="576"/>
    </location>
</feature>
<dbReference type="InterPro" id="IPR001279">
    <property type="entry name" value="Metallo-B-lactamas"/>
</dbReference>
<evidence type="ECO:0000256" key="1">
    <source>
        <dbReference type="SAM" id="MobiDB-lite"/>
    </source>
</evidence>
<dbReference type="Proteomes" id="UP000093482">
    <property type="component" value="Unassembled WGS sequence"/>
</dbReference>
<evidence type="ECO:0000313" key="3">
    <source>
        <dbReference type="EMBL" id="OCS87302.1"/>
    </source>
</evidence>
<evidence type="ECO:0000313" key="4">
    <source>
        <dbReference type="Proteomes" id="UP000093482"/>
    </source>
</evidence>
<organism evidence="3 4">
    <name type="scientific">Caryophanon latum</name>
    <dbReference type="NCBI Taxonomy" id="33977"/>
    <lineage>
        <taxon>Bacteria</taxon>
        <taxon>Bacillati</taxon>
        <taxon>Bacillota</taxon>
        <taxon>Bacilli</taxon>
        <taxon>Bacillales</taxon>
        <taxon>Caryophanaceae</taxon>
        <taxon>Caryophanon</taxon>
    </lineage>
</organism>
<accession>A0A1C0YJE3</accession>
<comment type="caution">
    <text evidence="3">The sequence shown here is derived from an EMBL/GenBank/DDBJ whole genome shotgun (WGS) entry which is preliminary data.</text>
</comment>
<feature type="domain" description="SLH" evidence="2">
    <location>
        <begin position="73"/>
        <end position="130"/>
    </location>
</feature>
<dbReference type="InterPro" id="IPR052159">
    <property type="entry name" value="Competence_DNA_uptake"/>
</dbReference>
<gene>
    <name evidence="3" type="ORF">A6K76_02730</name>
</gene>
<dbReference type="InterPro" id="IPR001119">
    <property type="entry name" value="SLH_dom"/>
</dbReference>
<dbReference type="Pfam" id="PF00753">
    <property type="entry name" value="Lactamase_B"/>
    <property type="match status" value="1"/>
</dbReference>
<dbReference type="SMART" id="SM00894">
    <property type="entry name" value="Excalibur"/>
    <property type="match status" value="2"/>
</dbReference>
<dbReference type="EMBL" id="MATO01000056">
    <property type="protein sequence ID" value="OCS87302.1"/>
    <property type="molecule type" value="Genomic_DNA"/>
</dbReference>
<reference evidence="3 4" key="1">
    <citation type="submission" date="2016-07" db="EMBL/GenBank/DDBJ databases">
        <title>Caryophanon latum genome sequencing.</title>
        <authorList>
            <person name="Verma A."/>
            <person name="Pal Y."/>
            <person name="Krishnamurthi S."/>
        </authorList>
    </citation>
    <scope>NUCLEOTIDE SEQUENCE [LARGE SCALE GENOMIC DNA]</scope>
    <source>
        <strain evidence="3 4">DSM 14151</strain>
    </source>
</reference>
<dbReference type="InterPro" id="IPR035681">
    <property type="entry name" value="ComA-like_MBL"/>
</dbReference>
<feature type="compositionally biased region" description="Pro residues" evidence="1">
    <location>
        <begin position="510"/>
        <end position="522"/>
    </location>
</feature>
<dbReference type="InterPro" id="IPR008613">
    <property type="entry name" value="Excalibur_Ca-bd_domain"/>
</dbReference>
<dbReference type="Gene3D" id="3.60.15.10">
    <property type="entry name" value="Ribonuclease Z/Hydroxyacylglutathione hydrolase-like"/>
    <property type="match status" value="1"/>
</dbReference>
<dbReference type="SMART" id="SM00849">
    <property type="entry name" value="Lactamase_B"/>
    <property type="match status" value="1"/>
</dbReference>
<feature type="domain" description="SLH" evidence="2">
    <location>
        <begin position="131"/>
        <end position="194"/>
    </location>
</feature>
<dbReference type="CDD" id="cd07731">
    <property type="entry name" value="ComA-like_MBL-fold"/>
    <property type="match status" value="1"/>
</dbReference>